<evidence type="ECO:0000256" key="1">
    <source>
        <dbReference type="ARBA" id="ARBA00005937"/>
    </source>
</evidence>
<evidence type="ECO:0000256" key="3">
    <source>
        <dbReference type="ARBA" id="ARBA00023118"/>
    </source>
</evidence>
<dbReference type="PIRSF" id="PIRSF005054">
    <property type="entry name" value="PF1131"/>
    <property type="match status" value="1"/>
</dbReference>
<proteinExistence type="inferred from homology"/>
<dbReference type="GeneID" id="28490939"/>
<dbReference type="STRING" id="1609559.TQ32_03850"/>
<protein>
    <recommendedName>
        <fullName evidence="4">CRISPR-associated endoribonuclease</fullName>
    </recommendedName>
</protein>
<dbReference type="GO" id="GO:0016788">
    <property type="term" value="F:hydrolase activity, acting on ester bonds"/>
    <property type="evidence" value="ECO:0007669"/>
    <property type="project" value="InterPro"/>
</dbReference>
<gene>
    <name evidence="6" type="ORF">TQ32_03850</name>
</gene>
<dbReference type="NCBIfam" id="TIGR01877">
    <property type="entry name" value="cas_cas6"/>
    <property type="match status" value="1"/>
</dbReference>
<dbReference type="GO" id="GO:0003723">
    <property type="term" value="F:RNA binding"/>
    <property type="evidence" value="ECO:0007669"/>
    <property type="project" value="UniProtKB-KW"/>
</dbReference>
<evidence type="ECO:0000256" key="4">
    <source>
        <dbReference type="PIRNR" id="PIRNR005054"/>
    </source>
</evidence>
<reference evidence="6 7" key="2">
    <citation type="journal article" date="2016" name="Int. J. Syst. Evol. Microbiol.">
        <title>Pyrococcus kukulkanii sp. nov., a hyperthermophilic, piezophilic archaeon isolated from a deep-sea hydrothermal vent.</title>
        <authorList>
            <person name="Callac N."/>
            <person name="Oger P."/>
            <person name="Lesongeur F."/>
            <person name="Rattray J.E."/>
            <person name="Vannier P."/>
            <person name="Michoud G."/>
            <person name="Beauverger M."/>
            <person name="Gayet N."/>
            <person name="Rouxel O."/>
            <person name="Jebbar M."/>
            <person name="Godfroy A."/>
        </authorList>
    </citation>
    <scope>NUCLEOTIDE SEQUENCE [LARGE SCALE GENOMIC DNA]</scope>
    <source>
        <strain evidence="6 7">NCB100</strain>
    </source>
</reference>
<dbReference type="CDD" id="cd21140">
    <property type="entry name" value="Cas6_I-like"/>
    <property type="match status" value="1"/>
</dbReference>
<dbReference type="AlphaFoldDB" id="A0A127B942"/>
<dbReference type="Pfam" id="PF21350">
    <property type="entry name" value="Cas6_I-A"/>
    <property type="match status" value="1"/>
</dbReference>
<dbReference type="PANTHER" id="PTHR36984:SF1">
    <property type="entry name" value="CRISPR-ASSOCIATED ENDORIBONUCLEASE CAS6 1"/>
    <property type="match status" value="1"/>
</dbReference>
<comment type="similarity">
    <text evidence="1 4">Belongs to the CRISPR-associated protein Cas6/Cse3/CasE family.</text>
</comment>
<accession>A0A127B942</accession>
<organism evidence="6 7">
    <name type="scientific">Pyrococcus kukulkanii</name>
    <dbReference type="NCBI Taxonomy" id="1609559"/>
    <lineage>
        <taxon>Archaea</taxon>
        <taxon>Methanobacteriati</taxon>
        <taxon>Methanobacteriota</taxon>
        <taxon>Thermococci</taxon>
        <taxon>Thermococcales</taxon>
        <taxon>Thermococcaceae</taxon>
        <taxon>Pyrococcus</taxon>
    </lineage>
</organism>
<evidence type="ECO:0000313" key="6">
    <source>
        <dbReference type="EMBL" id="AMM53707.1"/>
    </source>
</evidence>
<dbReference type="Proteomes" id="UP000070587">
    <property type="component" value="Chromosome"/>
</dbReference>
<dbReference type="PATRIC" id="fig|1609559.3.peg.802"/>
<dbReference type="OrthoDB" id="92068at2157"/>
<dbReference type="EMBL" id="CP010835">
    <property type="protein sequence ID" value="AMM53707.1"/>
    <property type="molecule type" value="Genomic_DNA"/>
</dbReference>
<dbReference type="InterPro" id="IPR049435">
    <property type="entry name" value="Cas_Cas6_C"/>
</dbReference>
<comment type="function">
    <text evidence="4">CRISPR (clustered regularly interspaced short palindromic repeat), is an adaptive immune system that provides protection against mobile genetic elements (viruses, transposable elements and conjugative plasmids). CRISPR clusters contain sequences complementary to antecedent mobile elements and target invading nucleic acids. CRISPR clusters are transcribed and processed into CRISPR RNA (crRNA).</text>
</comment>
<name>A0A127B942_9EURY</name>
<dbReference type="Gene3D" id="3.30.70.1890">
    <property type="match status" value="1"/>
</dbReference>
<feature type="domain" description="CRISPR associated protein Cas6 C-terminal" evidence="5">
    <location>
        <begin position="127"/>
        <end position="254"/>
    </location>
</feature>
<evidence type="ECO:0000256" key="2">
    <source>
        <dbReference type="ARBA" id="ARBA00022884"/>
    </source>
</evidence>
<dbReference type="RefSeq" id="WP_068321209.1">
    <property type="nucleotide sequence ID" value="NZ_CP010835.1"/>
</dbReference>
<dbReference type="InterPro" id="IPR045747">
    <property type="entry name" value="CRISPR-assoc_prot_Cas6_N_sf"/>
</dbReference>
<reference evidence="7" key="1">
    <citation type="submission" date="2015-02" db="EMBL/GenBank/DDBJ databases">
        <title>Pyrococcus kukulkanii sp. nov., a novel hyperthermophilic archaeon isolated from a deep-sea hydrothermal vent at the Guaymas Basin.</title>
        <authorList>
            <person name="Oger P.M."/>
            <person name="Callac N."/>
            <person name="Jebbar M."/>
            <person name="Godfroy A."/>
        </authorList>
    </citation>
    <scope>NUCLEOTIDE SEQUENCE [LARGE SCALE GENOMIC DNA]</scope>
    <source>
        <strain evidence="7">NCB100</strain>
    </source>
</reference>
<dbReference type="PANTHER" id="PTHR36984">
    <property type="entry name" value="CRISPR-ASSOCIATED ENDORIBONUCLEASE CAS6 1"/>
    <property type="match status" value="1"/>
</dbReference>
<dbReference type="GO" id="GO:0051607">
    <property type="term" value="P:defense response to virus"/>
    <property type="evidence" value="ECO:0007669"/>
    <property type="project" value="UniProtKB-KW"/>
</dbReference>
<evidence type="ECO:0000313" key="7">
    <source>
        <dbReference type="Proteomes" id="UP000070587"/>
    </source>
</evidence>
<evidence type="ECO:0000259" key="5">
    <source>
        <dbReference type="Pfam" id="PF01881"/>
    </source>
</evidence>
<dbReference type="KEGG" id="pyc:TQ32_03850"/>
<dbReference type="Pfam" id="PF01881">
    <property type="entry name" value="Cas_Cas6_C"/>
    <property type="match status" value="1"/>
</dbReference>
<sequence>MRLKLTLHFERPFLIPYNYPRPLYGFVINAIKLGDERIAKRLHDNKKDVKFVLSKLYPVGKARRTEKGLLVESRMVELYFGTTERAIVEALISGMTLGKGELHIAGQKLAGFSAEFMKAPKRLSGRRLRTLSPVSVYHNSPPNGFKQWDLSPIGQPNSPFENEPAVWRELVFRNLMAKYLMVYGEPYEGDFGIDVFPGSVRSKMFTIKRDKRTGKLTRVRAWEFEFRMWGDEKLLRVAYDLGLGMRNPHGFGMIGA</sequence>
<dbReference type="Gene3D" id="3.30.70.1900">
    <property type="match status" value="1"/>
</dbReference>
<keyword evidence="3" id="KW-0051">Antiviral defense</keyword>
<keyword evidence="2" id="KW-0694">RNA-binding</keyword>
<dbReference type="InterPro" id="IPR010156">
    <property type="entry name" value="CRISPR-assoc_prot_Cas6"/>
</dbReference>